<dbReference type="PANTHER" id="PTHR46980">
    <property type="entry name" value="TRICALBIN-1-RELATED"/>
    <property type="match status" value="1"/>
</dbReference>
<feature type="compositionally biased region" description="Basic and acidic residues" evidence="2">
    <location>
        <begin position="569"/>
        <end position="581"/>
    </location>
</feature>
<evidence type="ECO:0000256" key="2">
    <source>
        <dbReference type="SAM" id="MobiDB-lite"/>
    </source>
</evidence>
<feature type="coiled-coil region" evidence="1">
    <location>
        <begin position="886"/>
        <end position="942"/>
    </location>
</feature>
<evidence type="ECO:0000313" key="5">
    <source>
        <dbReference type="Proteomes" id="UP001295423"/>
    </source>
</evidence>
<feature type="compositionally biased region" description="Gly residues" evidence="2">
    <location>
        <begin position="447"/>
        <end position="461"/>
    </location>
</feature>
<evidence type="ECO:0000256" key="1">
    <source>
        <dbReference type="SAM" id="Coils"/>
    </source>
</evidence>
<reference evidence="4" key="1">
    <citation type="submission" date="2023-08" db="EMBL/GenBank/DDBJ databases">
        <authorList>
            <person name="Audoor S."/>
            <person name="Bilcke G."/>
        </authorList>
    </citation>
    <scope>NUCLEOTIDE SEQUENCE</scope>
</reference>
<proteinExistence type="predicted"/>
<feature type="region of interest" description="Disordered" evidence="2">
    <location>
        <begin position="531"/>
        <end position="658"/>
    </location>
</feature>
<name>A0AAD2CQ21_9STRA</name>
<dbReference type="Gene3D" id="2.60.40.150">
    <property type="entry name" value="C2 domain"/>
    <property type="match status" value="2"/>
</dbReference>
<accession>A0AAD2CQ21</accession>
<dbReference type="InterPro" id="IPR000008">
    <property type="entry name" value="C2_dom"/>
</dbReference>
<dbReference type="Pfam" id="PF00168">
    <property type="entry name" value="C2"/>
    <property type="match status" value="2"/>
</dbReference>
<dbReference type="PANTHER" id="PTHR46980:SF2">
    <property type="entry name" value="TRICALBIN-1-RELATED"/>
    <property type="match status" value="1"/>
</dbReference>
<feature type="region of interest" description="Disordered" evidence="2">
    <location>
        <begin position="373"/>
        <end position="473"/>
    </location>
</feature>
<feature type="domain" description="C2" evidence="3">
    <location>
        <begin position="171"/>
        <end position="302"/>
    </location>
</feature>
<evidence type="ECO:0000259" key="3">
    <source>
        <dbReference type="PROSITE" id="PS50004"/>
    </source>
</evidence>
<dbReference type="InterPro" id="IPR035892">
    <property type="entry name" value="C2_domain_sf"/>
</dbReference>
<feature type="compositionally biased region" description="Polar residues" evidence="2">
    <location>
        <begin position="423"/>
        <end position="434"/>
    </location>
</feature>
<feature type="compositionally biased region" description="Low complexity" evidence="2">
    <location>
        <begin position="380"/>
        <end position="389"/>
    </location>
</feature>
<dbReference type="CDD" id="cd00030">
    <property type="entry name" value="C2"/>
    <property type="match status" value="2"/>
</dbReference>
<feature type="compositionally biased region" description="Basic residues" evidence="2">
    <location>
        <begin position="546"/>
        <end position="568"/>
    </location>
</feature>
<feature type="domain" description="C2" evidence="3">
    <location>
        <begin position="1"/>
        <end position="124"/>
    </location>
</feature>
<dbReference type="Proteomes" id="UP001295423">
    <property type="component" value="Unassembled WGS sequence"/>
</dbReference>
<evidence type="ECO:0000313" key="4">
    <source>
        <dbReference type="EMBL" id="CAJ1942204.1"/>
    </source>
</evidence>
<keyword evidence="5" id="KW-1185">Reference proteome</keyword>
<keyword evidence="1" id="KW-0175">Coiled coil</keyword>
<feature type="region of interest" description="Disordered" evidence="2">
    <location>
        <begin position="705"/>
        <end position="754"/>
    </location>
</feature>
<gene>
    <name evidence="4" type="ORF">CYCCA115_LOCUS7830</name>
</gene>
<organism evidence="4 5">
    <name type="scientific">Cylindrotheca closterium</name>
    <dbReference type="NCBI Taxonomy" id="2856"/>
    <lineage>
        <taxon>Eukaryota</taxon>
        <taxon>Sar</taxon>
        <taxon>Stramenopiles</taxon>
        <taxon>Ochrophyta</taxon>
        <taxon>Bacillariophyta</taxon>
        <taxon>Bacillariophyceae</taxon>
        <taxon>Bacillariophycidae</taxon>
        <taxon>Bacillariales</taxon>
        <taxon>Bacillariaceae</taxon>
        <taxon>Cylindrotheca</taxon>
    </lineage>
</organism>
<comment type="caution">
    <text evidence="4">The sequence shown here is derived from an EMBL/GenBank/DDBJ whole genome shotgun (WGS) entry which is preliminary data.</text>
</comment>
<dbReference type="EMBL" id="CAKOGP040001112">
    <property type="protein sequence ID" value="CAJ1942204.1"/>
    <property type="molecule type" value="Genomic_DNA"/>
</dbReference>
<feature type="compositionally biased region" description="Basic and acidic residues" evidence="2">
    <location>
        <begin position="605"/>
        <end position="620"/>
    </location>
</feature>
<dbReference type="InterPro" id="IPR052455">
    <property type="entry name" value="Tricalbin_domain"/>
</dbReference>
<dbReference type="AlphaFoldDB" id="A0AAD2CQ21"/>
<feature type="region of interest" description="Disordered" evidence="2">
    <location>
        <begin position="486"/>
        <end position="508"/>
    </location>
</feature>
<protein>
    <recommendedName>
        <fullName evidence="3">C2 domain-containing protein</fullName>
    </recommendedName>
</protein>
<dbReference type="PROSITE" id="PS50004">
    <property type="entry name" value="C2"/>
    <property type="match status" value="2"/>
</dbReference>
<dbReference type="SUPFAM" id="SSF49562">
    <property type="entry name" value="C2 domain (Calcium/lipid-binding domain, CaLB)"/>
    <property type="match status" value="2"/>
</dbReference>
<feature type="region of interest" description="Disordered" evidence="2">
    <location>
        <begin position="772"/>
        <end position="791"/>
    </location>
</feature>
<dbReference type="SMART" id="SM00239">
    <property type="entry name" value="C2"/>
    <property type="match status" value="2"/>
</dbReference>
<feature type="compositionally biased region" description="Basic and acidic residues" evidence="2">
    <location>
        <begin position="531"/>
        <end position="545"/>
    </location>
</feature>
<sequence>MSSGLPEPSADTTLDLNFRIISCRKLLKGDRNSSDPYVKIMMGKTELHRTKYQLKTLNPVFGTQHDNSFSKQINYGVMKAVGGIGIEVKDWDRIGNDDLIGLATIKPVQLLDFVKSGKPTTIRLDVPPGRKETEGGFITLCVQDVGDSDSSDSDVEETTDEVVASLPNLDFRTSVAESMGEGPPLYDKELMIEIMACRHLIAGDRSGTSDPYVEIKLGDAVLHKTLWIEKTLNPAYSIDHKNIYNLKCSAKALWSKGGLEFVVKDHDMGISALGMTDDDLGYVRVPPQKLYDCNGEYMEFTLKPPRNSQGMTEAGTISIRARETKLEDTDKKAALDVEAVAGIGRDSIMMDDRHQWDTEADFSAIKPKREKLYLEDSDSSSDSSDMYMDSTDDEGPRKKPVSFGAAATTKVDDDSDEEMPGPTNLTEQVTSKWGNQKGMGGKRKGPGGRGGRGGPAMGGRGGRGELYVPSVHPGDMFDQEIEALEQRKPDASDNETASTVSLEPKENMNDMWEQMVEKDEKIKELQLEVDLLKEQNKELRLELKRSRYTRKTNKPPKQKKTNKVPLAKKKQEATNKEEKVEAAPNTKSAMKKSKFSALDSDAPSDDDKVEHPKEEKEAPKAKIGALDFGLDAPSFSSDESGNDEDSDENAPKRGITPVASVVSPAIMAPTRGIPGVRLSEMEAPKLPANVLSPSRGIPAVRMSEIEAETSPKEPASPNKRGVTFDAPFSPGGNTTDGSTDTERSPHRGLLGKMGLTDSVVDRASLYSFMQSRSDDEDTIEGTNDPPDFDRKHKDMQFAKMDFVGIAGSKDKEPLRKINAMPSLAFNPSNILSRDEDSDEDRTKKMVGVSVDKDWDRHSNHSNFEHTTTTVISQTAMQQTKISGRRVFELEQQVQELKEELELALANPGGYEKASLEVQLKVAQDAKEKLAVENERLQKMNKIQKHAMFELSSKQNGLFW</sequence>